<protein>
    <submittedName>
        <fullName evidence="1">Uncharacterized protein</fullName>
    </submittedName>
</protein>
<gene>
    <name evidence="1" type="ORF">QFC20_004571</name>
</gene>
<evidence type="ECO:0000313" key="1">
    <source>
        <dbReference type="EMBL" id="KAJ9104289.1"/>
    </source>
</evidence>
<name>A0ACC2VXT9_9TREE</name>
<dbReference type="EMBL" id="JASBWS010000054">
    <property type="protein sequence ID" value="KAJ9104289.1"/>
    <property type="molecule type" value="Genomic_DNA"/>
</dbReference>
<proteinExistence type="predicted"/>
<organism evidence="1 2">
    <name type="scientific">Naganishia adeliensis</name>
    <dbReference type="NCBI Taxonomy" id="92952"/>
    <lineage>
        <taxon>Eukaryota</taxon>
        <taxon>Fungi</taxon>
        <taxon>Dikarya</taxon>
        <taxon>Basidiomycota</taxon>
        <taxon>Agaricomycotina</taxon>
        <taxon>Tremellomycetes</taxon>
        <taxon>Filobasidiales</taxon>
        <taxon>Filobasidiaceae</taxon>
        <taxon>Naganishia</taxon>
    </lineage>
</organism>
<keyword evidence="2" id="KW-1185">Reference proteome</keyword>
<evidence type="ECO:0000313" key="2">
    <source>
        <dbReference type="Proteomes" id="UP001230649"/>
    </source>
</evidence>
<sequence>MSVSSATTLAHKHTHHTHHARGAGRRKSGIHRTSSHVGVHSTASTLALTTTTEAPRLEREDSGASKASDDVSITSAPARLNKGKHARPAVGGRRKNQVHLVDHSVEPEPTNEEEEEEWEEAPVVPDEGASEDDDDDDDDGDELVIRTKGRKKTTKEVPRVGFRPPHEPQDSTASNAQPPSPVPVTPAPSKPALPTQTERPPSPVPSESGTLIATPTRPTARHVRTRNSHTSLRSLAAGSLRSLFAGPHHPLSSPTAAGSGSTASGRREAVAPPVVSGEIARGAWAFSSGEKEIQSLPPSPTTSNARLPGRPNAAGSLRKASFTGPTPDSSGLPQRTGRLSAHSVAAKAAQLPTVGSRLATSGTADARHQQERESVNLVSRFVTLPSTTSTPGDTKQPVFPDSPFAGAHASLVRTLMEEGARLLPIDQNTSTIAPTTRRTDATRAIPRPQRTTSTFPSAFPSAGSSSSTPIPYGAAPAPPGQEWVLGLTPFEMSVQRCLEQRKGAVRLATGTGVGAFGGVAGLNEAELYMRCMKNQ</sequence>
<comment type="caution">
    <text evidence="1">The sequence shown here is derived from an EMBL/GenBank/DDBJ whole genome shotgun (WGS) entry which is preliminary data.</text>
</comment>
<reference evidence="1" key="1">
    <citation type="submission" date="2023-04" db="EMBL/GenBank/DDBJ databases">
        <title>Draft Genome sequencing of Naganishia species isolated from polar environments using Oxford Nanopore Technology.</title>
        <authorList>
            <person name="Leo P."/>
            <person name="Venkateswaran K."/>
        </authorList>
    </citation>
    <scope>NUCLEOTIDE SEQUENCE</scope>
    <source>
        <strain evidence="1">MNA-CCFEE 5262</strain>
    </source>
</reference>
<accession>A0ACC2VXT9</accession>
<dbReference type="Proteomes" id="UP001230649">
    <property type="component" value="Unassembled WGS sequence"/>
</dbReference>